<accession>X0XW87</accession>
<reference evidence="1" key="1">
    <citation type="journal article" date="2014" name="Front. Microbiol.">
        <title>High frequency of phylogenetically diverse reductive dehalogenase-homologous genes in deep subseafloor sedimentary metagenomes.</title>
        <authorList>
            <person name="Kawai M."/>
            <person name="Futagami T."/>
            <person name="Toyoda A."/>
            <person name="Takaki Y."/>
            <person name="Nishi S."/>
            <person name="Hori S."/>
            <person name="Arai W."/>
            <person name="Tsubouchi T."/>
            <person name="Morono Y."/>
            <person name="Uchiyama I."/>
            <person name="Ito T."/>
            <person name="Fujiyama A."/>
            <person name="Inagaki F."/>
            <person name="Takami H."/>
        </authorList>
    </citation>
    <scope>NUCLEOTIDE SEQUENCE</scope>
    <source>
        <strain evidence="1">Expedition CK06-06</strain>
    </source>
</reference>
<protein>
    <submittedName>
        <fullName evidence="1">Uncharacterized protein</fullName>
    </submittedName>
</protein>
<proteinExistence type="predicted"/>
<dbReference type="AlphaFoldDB" id="X0XW87"/>
<evidence type="ECO:0000313" key="1">
    <source>
        <dbReference type="EMBL" id="GAG40853.1"/>
    </source>
</evidence>
<comment type="caution">
    <text evidence="1">The sequence shown here is derived from an EMBL/GenBank/DDBJ whole genome shotgun (WGS) entry which is preliminary data.</text>
</comment>
<gene>
    <name evidence="1" type="ORF">S01H1_69618</name>
</gene>
<name>X0XW87_9ZZZZ</name>
<feature type="non-terminal residue" evidence="1">
    <location>
        <position position="34"/>
    </location>
</feature>
<dbReference type="EMBL" id="BARS01046235">
    <property type="protein sequence ID" value="GAG40853.1"/>
    <property type="molecule type" value="Genomic_DNA"/>
</dbReference>
<organism evidence="1">
    <name type="scientific">marine sediment metagenome</name>
    <dbReference type="NCBI Taxonomy" id="412755"/>
    <lineage>
        <taxon>unclassified sequences</taxon>
        <taxon>metagenomes</taxon>
        <taxon>ecological metagenomes</taxon>
    </lineage>
</organism>
<sequence length="34" mass="3796">MPYGRKPHFSAATFYTTRPSVAIKSYLPILPTAL</sequence>